<gene>
    <name evidence="3" type="ORF">PtA15_2A85</name>
</gene>
<dbReference type="Proteomes" id="UP001164743">
    <property type="component" value="Chromosome 2A"/>
</dbReference>
<feature type="region of interest" description="Disordered" evidence="1">
    <location>
        <begin position="75"/>
        <end position="142"/>
    </location>
</feature>
<evidence type="ECO:0000256" key="1">
    <source>
        <dbReference type="SAM" id="MobiDB-lite"/>
    </source>
</evidence>
<name>A0ABY7C9C7_9BASI</name>
<evidence type="ECO:0000313" key="4">
    <source>
        <dbReference type="Proteomes" id="UP001164743"/>
    </source>
</evidence>
<proteinExistence type="predicted"/>
<feature type="chain" id="PRO_5046250982" evidence="2">
    <location>
        <begin position="20"/>
        <end position="329"/>
    </location>
</feature>
<evidence type="ECO:0000256" key="2">
    <source>
        <dbReference type="SAM" id="SignalP"/>
    </source>
</evidence>
<organism evidence="3 4">
    <name type="scientific">Puccinia triticina</name>
    <dbReference type="NCBI Taxonomy" id="208348"/>
    <lineage>
        <taxon>Eukaryota</taxon>
        <taxon>Fungi</taxon>
        <taxon>Dikarya</taxon>
        <taxon>Basidiomycota</taxon>
        <taxon>Pucciniomycotina</taxon>
        <taxon>Pucciniomycetes</taxon>
        <taxon>Pucciniales</taxon>
        <taxon>Pucciniaceae</taxon>
        <taxon>Puccinia</taxon>
    </lineage>
</organism>
<feature type="compositionally biased region" description="Polar residues" evidence="1">
    <location>
        <begin position="117"/>
        <end position="126"/>
    </location>
</feature>
<protein>
    <submittedName>
        <fullName evidence="3">Uncharacterized protein</fullName>
    </submittedName>
</protein>
<feature type="signal peptide" evidence="2">
    <location>
        <begin position="1"/>
        <end position="19"/>
    </location>
</feature>
<keyword evidence="4" id="KW-1185">Reference proteome</keyword>
<evidence type="ECO:0000313" key="3">
    <source>
        <dbReference type="EMBL" id="WAQ81773.1"/>
    </source>
</evidence>
<dbReference type="GeneID" id="77807807"/>
<accession>A0ABY7C9C7</accession>
<reference evidence="3" key="1">
    <citation type="submission" date="2022-10" db="EMBL/GenBank/DDBJ databases">
        <title>Puccinia triticina Genome sequencing and assembly.</title>
        <authorList>
            <person name="Li C."/>
        </authorList>
    </citation>
    <scope>NUCLEOTIDE SEQUENCE</scope>
    <source>
        <strain evidence="3">Pt15</strain>
    </source>
</reference>
<dbReference type="EMBL" id="CP110422">
    <property type="protein sequence ID" value="WAQ81773.1"/>
    <property type="molecule type" value="Genomic_DNA"/>
</dbReference>
<keyword evidence="2" id="KW-0732">Signal</keyword>
<sequence length="329" mass="37039">MLLTRLLIAFHLLKSHGLAHPLSPGKPLLKRAVLGAAETGQIVNEAEKVAEQGLYDIEGPAGLKGSEQQDLKMGAAVLDPRNRIDQANLGSGRRSKPIKVPVMATERRKSALKRPTASDQTQQIQPENPRKVSWSTDIPSEKFSKPMELPVTKTKPIRSALKSQTASDPAQKLKPKMKKVKYNNIDIDVPADFEDDHEVEPKKEASAPFGFIKSILNFFWPEENLNSSNARVHKFQEFEHEHEGGEKSDKNPEFQRKFQLPEYKEGEGWWEQLEKMKSCAAEKKTKIEGLIKDLLDGNFLEGENFIESNAGNKLFENDESELEFLVNSL</sequence>
<dbReference type="RefSeq" id="XP_053017328.1">
    <property type="nucleotide sequence ID" value="XM_053166923.1"/>
</dbReference>